<dbReference type="EMBL" id="BKCJ010553454">
    <property type="protein sequence ID" value="GFB10687.1"/>
    <property type="molecule type" value="Genomic_DNA"/>
</dbReference>
<accession>A0A699KTJ6</accession>
<gene>
    <name evidence="1" type="ORF">Tci_682658</name>
</gene>
<sequence>MYRDFEEHRRGYQQMKEKNADMYEKLTRFMEDMRRVPEAHTTPIIADQHFGVSDMSGFQSYQGAPSAFNMLANNSSFFNMPTPSNLPTPNQSNWLSPSNWQTPNQSYLGTPNSQTFIPSQPGTSNWQNHMPSHRQDARILDPHMDSWVPILIRERTENSNWTLAKSGTICLHPENNRFMILTDPHNIGTLNGSVRLFPSWNDVTWGVYANKRWGSSLGY</sequence>
<comment type="caution">
    <text evidence="1">The sequence shown here is derived from an EMBL/GenBank/DDBJ whole genome shotgun (WGS) entry which is preliminary data.</text>
</comment>
<organism evidence="1">
    <name type="scientific">Tanacetum cinerariifolium</name>
    <name type="common">Dalmatian daisy</name>
    <name type="synonym">Chrysanthemum cinerariifolium</name>
    <dbReference type="NCBI Taxonomy" id="118510"/>
    <lineage>
        <taxon>Eukaryota</taxon>
        <taxon>Viridiplantae</taxon>
        <taxon>Streptophyta</taxon>
        <taxon>Embryophyta</taxon>
        <taxon>Tracheophyta</taxon>
        <taxon>Spermatophyta</taxon>
        <taxon>Magnoliopsida</taxon>
        <taxon>eudicotyledons</taxon>
        <taxon>Gunneridae</taxon>
        <taxon>Pentapetalae</taxon>
        <taxon>asterids</taxon>
        <taxon>campanulids</taxon>
        <taxon>Asterales</taxon>
        <taxon>Asteraceae</taxon>
        <taxon>Asteroideae</taxon>
        <taxon>Anthemideae</taxon>
        <taxon>Anthemidinae</taxon>
        <taxon>Tanacetum</taxon>
    </lineage>
</organism>
<evidence type="ECO:0000313" key="1">
    <source>
        <dbReference type="EMBL" id="GFB10687.1"/>
    </source>
</evidence>
<reference evidence="1" key="1">
    <citation type="journal article" date="2019" name="Sci. Rep.">
        <title>Draft genome of Tanacetum cinerariifolium, the natural source of mosquito coil.</title>
        <authorList>
            <person name="Yamashiro T."/>
            <person name="Shiraishi A."/>
            <person name="Satake H."/>
            <person name="Nakayama K."/>
        </authorList>
    </citation>
    <scope>NUCLEOTIDE SEQUENCE</scope>
</reference>
<dbReference type="AlphaFoldDB" id="A0A699KTJ6"/>
<proteinExistence type="predicted"/>
<protein>
    <submittedName>
        <fullName evidence="1">Uncharacterized protein</fullName>
    </submittedName>
</protein>
<name>A0A699KTJ6_TANCI</name>